<dbReference type="AlphaFoldDB" id="A0A9D3V8T4"/>
<dbReference type="EMBL" id="JAIQCV010000008">
    <property type="protein sequence ID" value="KAH1074392.1"/>
    <property type="molecule type" value="Genomic_DNA"/>
</dbReference>
<dbReference type="PANTHER" id="PTHR47481:SF10">
    <property type="entry name" value="COPIA-LIKE POLYPROTEIN_RETROTRANSPOSON"/>
    <property type="match status" value="1"/>
</dbReference>
<accession>A0A9D3V8T4</accession>
<organism evidence="1 2">
    <name type="scientific">Gossypium stocksii</name>
    <dbReference type="NCBI Taxonomy" id="47602"/>
    <lineage>
        <taxon>Eukaryota</taxon>
        <taxon>Viridiplantae</taxon>
        <taxon>Streptophyta</taxon>
        <taxon>Embryophyta</taxon>
        <taxon>Tracheophyta</taxon>
        <taxon>Spermatophyta</taxon>
        <taxon>Magnoliopsida</taxon>
        <taxon>eudicotyledons</taxon>
        <taxon>Gunneridae</taxon>
        <taxon>Pentapetalae</taxon>
        <taxon>rosids</taxon>
        <taxon>malvids</taxon>
        <taxon>Malvales</taxon>
        <taxon>Malvaceae</taxon>
        <taxon>Malvoideae</taxon>
        <taxon>Gossypium</taxon>
    </lineage>
</organism>
<proteinExistence type="predicted"/>
<keyword evidence="2" id="KW-1185">Reference proteome</keyword>
<evidence type="ECO:0000313" key="2">
    <source>
        <dbReference type="Proteomes" id="UP000828251"/>
    </source>
</evidence>
<sequence length="191" mass="21626">MACYLLHRVLCSSQRDLSFQIWMPRHSFNRIGCMHHDTRTARDVWNTATRHFATITSAKLSRIRHDLHSLKKGNLSITEYVTKIQNTCALIEASGFRISKAEKVEVILTGLPLKFNAVRTLASFSTETLSFQHLVDVLLECETQLARAVQELPIQANFVEFVPSSSMVDPSRGGRSSYSDCGKGFRNYIQC</sequence>
<evidence type="ECO:0000313" key="1">
    <source>
        <dbReference type="EMBL" id="KAH1074392.1"/>
    </source>
</evidence>
<dbReference type="Proteomes" id="UP000828251">
    <property type="component" value="Unassembled WGS sequence"/>
</dbReference>
<dbReference type="Pfam" id="PF14223">
    <property type="entry name" value="Retrotran_gag_2"/>
    <property type="match status" value="1"/>
</dbReference>
<name>A0A9D3V8T4_9ROSI</name>
<comment type="caution">
    <text evidence="1">The sequence shown here is derived from an EMBL/GenBank/DDBJ whole genome shotgun (WGS) entry which is preliminary data.</text>
</comment>
<dbReference type="OrthoDB" id="1000386at2759"/>
<protein>
    <submittedName>
        <fullName evidence="1">Uncharacterized protein</fullName>
    </submittedName>
</protein>
<reference evidence="1 2" key="1">
    <citation type="journal article" date="2021" name="Plant Biotechnol. J.">
        <title>Multi-omics assisted identification of the key and species-specific regulatory components of drought-tolerant mechanisms in Gossypium stocksii.</title>
        <authorList>
            <person name="Yu D."/>
            <person name="Ke L."/>
            <person name="Zhang D."/>
            <person name="Wu Y."/>
            <person name="Sun Y."/>
            <person name="Mei J."/>
            <person name="Sun J."/>
            <person name="Sun Y."/>
        </authorList>
    </citation>
    <scope>NUCLEOTIDE SEQUENCE [LARGE SCALE GENOMIC DNA]</scope>
    <source>
        <strain evidence="2">cv. E1</strain>
        <tissue evidence="1">Leaf</tissue>
    </source>
</reference>
<gene>
    <name evidence="1" type="ORF">J1N35_026720</name>
</gene>
<dbReference type="PANTHER" id="PTHR47481">
    <property type="match status" value="1"/>
</dbReference>